<dbReference type="PRINTS" id="PR01438">
    <property type="entry name" value="UNVRSLSTRESS"/>
</dbReference>
<name>A0A1H8V5J5_9EURY</name>
<evidence type="ECO:0000259" key="2">
    <source>
        <dbReference type="Pfam" id="PF00582"/>
    </source>
</evidence>
<accession>A0A1H8V5J5</accession>
<dbReference type="AlphaFoldDB" id="A0A1H8V5J5"/>
<evidence type="ECO:0000313" key="4">
    <source>
        <dbReference type="Proteomes" id="UP000199126"/>
    </source>
</evidence>
<organism evidence="3 4">
    <name type="scientific">Halogranum amylolyticum</name>
    <dbReference type="NCBI Taxonomy" id="660520"/>
    <lineage>
        <taxon>Archaea</taxon>
        <taxon>Methanobacteriati</taxon>
        <taxon>Methanobacteriota</taxon>
        <taxon>Stenosarchaea group</taxon>
        <taxon>Halobacteria</taxon>
        <taxon>Halobacteriales</taxon>
        <taxon>Haloferacaceae</taxon>
    </lineage>
</organism>
<dbReference type="OrthoDB" id="105697at2157"/>
<dbReference type="Pfam" id="PF00582">
    <property type="entry name" value="Usp"/>
    <property type="match status" value="2"/>
</dbReference>
<evidence type="ECO:0000256" key="1">
    <source>
        <dbReference type="ARBA" id="ARBA00008791"/>
    </source>
</evidence>
<dbReference type="EMBL" id="FODV01000014">
    <property type="protein sequence ID" value="SEP10686.1"/>
    <property type="molecule type" value="Genomic_DNA"/>
</dbReference>
<keyword evidence="4" id="KW-1185">Reference proteome</keyword>
<dbReference type="SUPFAM" id="SSF52402">
    <property type="entry name" value="Adenine nucleotide alpha hydrolases-like"/>
    <property type="match status" value="2"/>
</dbReference>
<feature type="domain" description="UspA" evidence="2">
    <location>
        <begin position="152"/>
        <end position="292"/>
    </location>
</feature>
<proteinExistence type="inferred from homology"/>
<dbReference type="InterPro" id="IPR014729">
    <property type="entry name" value="Rossmann-like_a/b/a_fold"/>
</dbReference>
<comment type="similarity">
    <text evidence="1">Belongs to the universal stress protein A family.</text>
</comment>
<protein>
    <submittedName>
        <fullName evidence="3">Nucleotide-binding universal stress protein, UspA family</fullName>
    </submittedName>
</protein>
<dbReference type="PANTHER" id="PTHR46268">
    <property type="entry name" value="STRESS RESPONSE PROTEIN NHAX"/>
    <property type="match status" value="1"/>
</dbReference>
<gene>
    <name evidence="3" type="ORF">SAMN04487948_11459</name>
</gene>
<dbReference type="RefSeq" id="WP_089826846.1">
    <property type="nucleotide sequence ID" value="NZ_FODV01000014.1"/>
</dbReference>
<sequence length="297" mass="32336">MYDTILVPTDGSARAEAAVQHALNLATTFGSRVHFLSVVDERSYSTTFADVDPVARGQRERFERHATEAVRTLATQATERGVTYRTAVEHGVPHETILSYVDEHDVDLIAMGTHGRTGLDHLLLGSVTERVVRASDVPVLTARLEPDDGSSYDRVLIPTDGSEAAATAIEHGITVAERYDATVYALFVVDLDALPGGYGDRSVLPDARRTLEQRAERAVETVAERCERHGLEVVTTILQGTPHRVIHDCVDETEIDLVAMSTHGRTGLERYLLGSTTERVVRTSDAPVLTVPSAGAR</sequence>
<dbReference type="Gene3D" id="3.40.50.620">
    <property type="entry name" value="HUPs"/>
    <property type="match status" value="2"/>
</dbReference>
<dbReference type="CDD" id="cd00293">
    <property type="entry name" value="USP-like"/>
    <property type="match status" value="2"/>
</dbReference>
<dbReference type="InterPro" id="IPR006016">
    <property type="entry name" value="UspA"/>
</dbReference>
<feature type="domain" description="UspA" evidence="2">
    <location>
        <begin position="1"/>
        <end position="142"/>
    </location>
</feature>
<dbReference type="InterPro" id="IPR006015">
    <property type="entry name" value="Universal_stress_UspA"/>
</dbReference>
<dbReference type="Proteomes" id="UP000199126">
    <property type="component" value="Unassembled WGS sequence"/>
</dbReference>
<dbReference type="PANTHER" id="PTHR46268:SF6">
    <property type="entry name" value="UNIVERSAL STRESS PROTEIN UP12"/>
    <property type="match status" value="1"/>
</dbReference>
<evidence type="ECO:0000313" key="3">
    <source>
        <dbReference type="EMBL" id="SEP10686.1"/>
    </source>
</evidence>
<reference evidence="4" key="1">
    <citation type="submission" date="2016-10" db="EMBL/GenBank/DDBJ databases">
        <authorList>
            <person name="Varghese N."/>
            <person name="Submissions S."/>
        </authorList>
    </citation>
    <scope>NUCLEOTIDE SEQUENCE [LARGE SCALE GENOMIC DNA]</scope>
    <source>
        <strain evidence="4">CGMCC 1.10121</strain>
    </source>
</reference>